<dbReference type="PANTHER" id="PTHR43479">
    <property type="entry name" value="ACREF/ENVCD OPERON REPRESSOR-RELATED"/>
    <property type="match status" value="1"/>
</dbReference>
<comment type="caution">
    <text evidence="5">The sequence shown here is derived from an EMBL/GenBank/DDBJ whole genome shotgun (WGS) entry which is preliminary data.</text>
</comment>
<evidence type="ECO:0000313" key="6">
    <source>
        <dbReference type="Proteomes" id="UP001057753"/>
    </source>
</evidence>
<evidence type="ECO:0000313" key="5">
    <source>
        <dbReference type="EMBL" id="MCR6097939.1"/>
    </source>
</evidence>
<dbReference type="GO" id="GO:0003677">
    <property type="term" value="F:DNA binding"/>
    <property type="evidence" value="ECO:0007669"/>
    <property type="project" value="UniProtKB-UniRule"/>
</dbReference>
<dbReference type="Proteomes" id="UP001057753">
    <property type="component" value="Unassembled WGS sequence"/>
</dbReference>
<dbReference type="InterPro" id="IPR009057">
    <property type="entry name" value="Homeodomain-like_sf"/>
</dbReference>
<keyword evidence="6" id="KW-1185">Reference proteome</keyword>
<proteinExistence type="predicted"/>
<dbReference type="AlphaFoldDB" id="A0A9Q4G0L1"/>
<name>A0A9Q4G0L1_SALAG</name>
<gene>
    <name evidence="5" type="ORF">HXA33_15485</name>
</gene>
<dbReference type="EMBL" id="JABXYM010000001">
    <property type="protein sequence ID" value="MCR6097939.1"/>
    <property type="molecule type" value="Genomic_DNA"/>
</dbReference>
<evidence type="ECO:0000256" key="2">
    <source>
        <dbReference type="ARBA" id="ARBA00023125"/>
    </source>
</evidence>
<evidence type="ECO:0000256" key="3">
    <source>
        <dbReference type="PROSITE-ProRule" id="PRU00335"/>
    </source>
</evidence>
<dbReference type="PANTHER" id="PTHR43479:SF11">
    <property type="entry name" value="ACREF_ENVCD OPERON REPRESSOR-RELATED"/>
    <property type="match status" value="1"/>
</dbReference>
<keyword evidence="1" id="KW-0678">Repressor</keyword>
<evidence type="ECO:0000259" key="4">
    <source>
        <dbReference type="PROSITE" id="PS50977"/>
    </source>
</evidence>
<feature type="DNA-binding region" description="H-T-H motif" evidence="3">
    <location>
        <begin position="35"/>
        <end position="54"/>
    </location>
</feature>
<organism evidence="5 6">
    <name type="scientific">Salipaludibacillus agaradhaerens</name>
    <name type="common">Bacillus agaradhaerens</name>
    <dbReference type="NCBI Taxonomy" id="76935"/>
    <lineage>
        <taxon>Bacteria</taxon>
        <taxon>Bacillati</taxon>
        <taxon>Bacillota</taxon>
        <taxon>Bacilli</taxon>
        <taxon>Bacillales</taxon>
        <taxon>Bacillaceae</taxon>
    </lineage>
</organism>
<reference evidence="5" key="1">
    <citation type="submission" date="2020-06" db="EMBL/GenBank/DDBJ databases">
        <title>Insight into the genomes of haloalkaliphilic bacilli from Kenyan soda lakes.</title>
        <authorList>
            <person name="Mwirichia R."/>
            <person name="Villamizar G.C."/>
            <person name="Poehlein A."/>
            <person name="Mugweru J."/>
            <person name="Kipnyargis A."/>
            <person name="Kiplimo D."/>
            <person name="Orwa P."/>
            <person name="Daniel R."/>
        </authorList>
    </citation>
    <scope>NUCLEOTIDE SEQUENCE</scope>
    <source>
        <strain evidence="5">B1096_S55</strain>
    </source>
</reference>
<protein>
    <submittedName>
        <fullName evidence="5">TetR/AcrR family transcriptional regulator</fullName>
    </submittedName>
</protein>
<accession>A0A9Q4G0L1</accession>
<dbReference type="SUPFAM" id="SSF46689">
    <property type="entry name" value="Homeodomain-like"/>
    <property type="match status" value="1"/>
</dbReference>
<sequence>MAPRGFTDDEEKRIRYDLMQAGREKFGTMGLRKTSIKDLTEIAGIAQGSFYKFYESKELLYLRLLEQDEASINQTIYYMGALEKMDAEGFSKLLQKALRMIEERPLLRRVMVSDEYQALVRKLPADVVERHEEKDILSFNQLFHLWKDQGVLDGNLDSTIISGAIRALLLASTHKREIGYDVFDASIDFLIQSLAYRIFKGSKG</sequence>
<dbReference type="Gene3D" id="1.10.357.10">
    <property type="entry name" value="Tetracycline Repressor, domain 2"/>
    <property type="match status" value="1"/>
</dbReference>
<dbReference type="PROSITE" id="PS50977">
    <property type="entry name" value="HTH_TETR_2"/>
    <property type="match status" value="1"/>
</dbReference>
<dbReference type="Pfam" id="PF00440">
    <property type="entry name" value="TetR_N"/>
    <property type="match status" value="1"/>
</dbReference>
<dbReference type="InterPro" id="IPR001647">
    <property type="entry name" value="HTH_TetR"/>
</dbReference>
<feature type="domain" description="HTH tetR-type" evidence="4">
    <location>
        <begin position="12"/>
        <end position="72"/>
    </location>
</feature>
<dbReference type="RefSeq" id="WP_257822310.1">
    <property type="nucleotide sequence ID" value="NZ_JABXYM010000001.1"/>
</dbReference>
<dbReference type="InterPro" id="IPR050624">
    <property type="entry name" value="HTH-type_Tx_Regulator"/>
</dbReference>
<evidence type="ECO:0000256" key="1">
    <source>
        <dbReference type="ARBA" id="ARBA00022491"/>
    </source>
</evidence>
<keyword evidence="2 3" id="KW-0238">DNA-binding</keyword>